<feature type="region of interest" description="Disordered" evidence="1">
    <location>
        <begin position="1"/>
        <end position="45"/>
    </location>
</feature>
<organism evidence="3">
    <name type="scientific">Brachypodium distachyon</name>
    <name type="common">Purple false brome</name>
    <name type="synonym">Trachynia distachya</name>
    <dbReference type="NCBI Taxonomy" id="15368"/>
    <lineage>
        <taxon>Eukaryota</taxon>
        <taxon>Viridiplantae</taxon>
        <taxon>Streptophyta</taxon>
        <taxon>Embryophyta</taxon>
        <taxon>Tracheophyta</taxon>
        <taxon>Spermatophyta</taxon>
        <taxon>Magnoliopsida</taxon>
        <taxon>Liliopsida</taxon>
        <taxon>Poales</taxon>
        <taxon>Poaceae</taxon>
        <taxon>BOP clade</taxon>
        <taxon>Pooideae</taxon>
        <taxon>Stipodae</taxon>
        <taxon>Brachypodieae</taxon>
        <taxon>Brachypodium</taxon>
    </lineage>
</organism>
<dbReference type="AlphaFoldDB" id="I1HZA0"/>
<dbReference type="EMBL" id="CM000882">
    <property type="protein sequence ID" value="KQJ94264.1"/>
    <property type="molecule type" value="Genomic_DNA"/>
</dbReference>
<reference evidence="3" key="3">
    <citation type="submission" date="2018-08" db="UniProtKB">
        <authorList>
            <consortium name="EnsemblPlants"/>
        </authorList>
    </citation>
    <scope>IDENTIFICATION</scope>
    <source>
        <strain evidence="3">cv. Bd21</strain>
    </source>
</reference>
<dbReference type="HOGENOM" id="CLU_139400_1_0_1"/>
<gene>
    <name evidence="3" type="primary">LOC100835120</name>
    <name evidence="2" type="ORF">BRADI_3g09530v3</name>
</gene>
<dbReference type="Gramene" id="KQJ94264">
    <property type="protein sequence ID" value="KQJ94264"/>
    <property type="gene ID" value="BRADI_3g09530v3"/>
</dbReference>
<evidence type="ECO:0000313" key="2">
    <source>
        <dbReference type="EMBL" id="KQJ94264.1"/>
    </source>
</evidence>
<evidence type="ECO:0000313" key="3">
    <source>
        <dbReference type="EnsemblPlants" id="KQJ94264"/>
    </source>
</evidence>
<dbReference type="OMA" id="NRMERCA"/>
<sequence length="118" mass="12584">MGNCIQGSHGDGDGGVPGGDHQGLVQMQASKRSGEVEDHQEEASASVLKVKMVLTKGELEWLMAQLKAGDRRLEDVLRDMARKRDHHARSGNGAWRPSLESILECPSAETAPAAPGAD</sequence>
<dbReference type="Proteomes" id="UP000008810">
    <property type="component" value="Chromosome 3"/>
</dbReference>
<feature type="region of interest" description="Disordered" evidence="1">
    <location>
        <begin position="84"/>
        <end position="118"/>
    </location>
</feature>
<dbReference type="EnsemblPlants" id="KQJ94264">
    <property type="protein sequence ID" value="KQJ94264"/>
    <property type="gene ID" value="BRADI_3g09530v3"/>
</dbReference>
<dbReference type="RefSeq" id="XP_003572091.1">
    <property type="nucleotide sequence ID" value="XM_003572043.3"/>
</dbReference>
<dbReference type="KEGG" id="bdi:100835120"/>
<protein>
    <submittedName>
        <fullName evidence="2 3">Uncharacterized protein</fullName>
    </submittedName>
</protein>
<dbReference type="eggNOG" id="ENOG502S76Q">
    <property type="taxonomic scope" value="Eukaryota"/>
</dbReference>
<accession>I1HZA0</accession>
<evidence type="ECO:0000256" key="1">
    <source>
        <dbReference type="SAM" id="MobiDB-lite"/>
    </source>
</evidence>
<proteinExistence type="predicted"/>
<dbReference type="PANTHER" id="PTHR35704">
    <property type="entry name" value="OS02G0254600 PROTEIN"/>
    <property type="match status" value="1"/>
</dbReference>
<reference evidence="2 3" key="1">
    <citation type="journal article" date="2010" name="Nature">
        <title>Genome sequencing and analysis of the model grass Brachypodium distachyon.</title>
        <authorList>
            <consortium name="International Brachypodium Initiative"/>
        </authorList>
    </citation>
    <scope>NUCLEOTIDE SEQUENCE [LARGE SCALE GENOMIC DNA]</scope>
    <source>
        <strain evidence="2">Bd21</strain>
        <strain evidence="3">cv. Bd21</strain>
    </source>
</reference>
<keyword evidence="4" id="KW-1185">Reference proteome</keyword>
<dbReference type="GeneID" id="100835120"/>
<dbReference type="PANTHER" id="PTHR35704:SF1">
    <property type="entry name" value="OS02G0254600 PROTEIN"/>
    <property type="match status" value="1"/>
</dbReference>
<reference evidence="2" key="2">
    <citation type="submission" date="2017-06" db="EMBL/GenBank/DDBJ databases">
        <title>WGS assembly of Brachypodium distachyon.</title>
        <authorList>
            <consortium name="The International Brachypodium Initiative"/>
            <person name="Lucas S."/>
            <person name="Harmon-Smith M."/>
            <person name="Lail K."/>
            <person name="Tice H."/>
            <person name="Grimwood J."/>
            <person name="Bruce D."/>
            <person name="Barry K."/>
            <person name="Shu S."/>
            <person name="Lindquist E."/>
            <person name="Wang M."/>
            <person name="Pitluck S."/>
            <person name="Vogel J.P."/>
            <person name="Garvin D.F."/>
            <person name="Mockler T.C."/>
            <person name="Schmutz J."/>
            <person name="Rokhsar D."/>
            <person name="Bevan M.W."/>
        </authorList>
    </citation>
    <scope>NUCLEOTIDE SEQUENCE</scope>
    <source>
        <strain evidence="2">Bd21</strain>
    </source>
</reference>
<name>I1HZA0_BRADI</name>
<dbReference type="OrthoDB" id="690994at2759"/>
<evidence type="ECO:0000313" key="4">
    <source>
        <dbReference type="Proteomes" id="UP000008810"/>
    </source>
</evidence>